<feature type="transmembrane region" description="Helical" evidence="6">
    <location>
        <begin position="265"/>
        <end position="285"/>
    </location>
</feature>
<organism evidence="8 9">
    <name type="scientific">Natrarchaeobius halalkaliphilus</name>
    <dbReference type="NCBI Taxonomy" id="1679091"/>
    <lineage>
        <taxon>Archaea</taxon>
        <taxon>Methanobacteriati</taxon>
        <taxon>Methanobacteriota</taxon>
        <taxon>Stenosarchaea group</taxon>
        <taxon>Halobacteria</taxon>
        <taxon>Halobacteriales</taxon>
        <taxon>Natrialbaceae</taxon>
        <taxon>Natrarchaeobius</taxon>
    </lineage>
</organism>
<keyword evidence="3 6" id="KW-1133">Transmembrane helix</keyword>
<keyword evidence="2 6" id="KW-0812">Transmembrane</keyword>
<feature type="transmembrane region" description="Helical" evidence="6">
    <location>
        <begin position="43"/>
        <end position="61"/>
    </location>
</feature>
<evidence type="ECO:0000256" key="6">
    <source>
        <dbReference type="SAM" id="Phobius"/>
    </source>
</evidence>
<evidence type="ECO:0000256" key="5">
    <source>
        <dbReference type="SAM" id="MobiDB-lite"/>
    </source>
</evidence>
<keyword evidence="8" id="KW-0378">Hydrolase</keyword>
<proteinExistence type="predicted"/>
<feature type="transmembrane region" description="Helical" evidence="6">
    <location>
        <begin position="389"/>
        <end position="413"/>
    </location>
</feature>
<dbReference type="SUPFAM" id="SSF144091">
    <property type="entry name" value="Rhomboid-like"/>
    <property type="match status" value="1"/>
</dbReference>
<dbReference type="Proteomes" id="UP000273828">
    <property type="component" value="Unassembled WGS sequence"/>
</dbReference>
<sequence>MLSVALTLLVAVAIFGSLAVVSRLDDTDRRWRDIARARFVLGVPWGTLVVIAIVLTVYLFVQDGISNLSDPVTIPYRAWSYFYPLGILTSSFSHASFGHLVGNLIATVAVAPIAEYVWGHYPDEEIAETLPWWRSNPWVRALVLFPLAVIGIGIVTSLFALGPVIGFSGLVFAFAGFAIVRYPITTLIATIGIQSALVTVYNSLRSPVFVYAAEASPPSAPSWANVAIQGHALGFFIGLVLGIALLERRRNRTGGSGVAPSAMRIWIAVLLYAFSKGLWQIYWFGEGNTYYLFRGPGVALVAALALVITLAIAASNRPVLPDRFATRIQRARSSRDGAPGSPVDRPIDRLDGEESAHSEAGVRFERIRELASSFDAGSRGAGTLTRRGTAFVSVLLVLAVLGGVAIPLNLLVIEGATDADGPTVQIEDYTVQYAEGVENELVSGIGIDAIEDDAGLSGDGVIVSSDRRNLWMEAITAARLEFSGSETVSVGGPGWRETVHVERAGWDPVGNDTVYQVWLWQDGTDRQLAYESNASRADVRIDNSTVAIAPDEGEFLLEIDSDGDESVSSVPVPELNESAVAGGLTVENEDGTLYAETAGTTVAVAHEESYDG</sequence>
<feature type="transmembrane region" description="Helical" evidence="6">
    <location>
        <begin position="100"/>
        <end position="121"/>
    </location>
</feature>
<evidence type="ECO:0000259" key="7">
    <source>
        <dbReference type="Pfam" id="PF01694"/>
    </source>
</evidence>
<comment type="subcellular location">
    <subcellularLocation>
        <location evidence="1">Membrane</location>
        <topology evidence="1">Multi-pass membrane protein</topology>
    </subcellularLocation>
</comment>
<dbReference type="InterPro" id="IPR035952">
    <property type="entry name" value="Rhomboid-like_sf"/>
</dbReference>
<keyword evidence="9" id="KW-1185">Reference proteome</keyword>
<evidence type="ECO:0000256" key="3">
    <source>
        <dbReference type="ARBA" id="ARBA00022989"/>
    </source>
</evidence>
<feature type="domain" description="Peptidase S54 rhomboid" evidence="7">
    <location>
        <begin position="87"/>
        <end position="247"/>
    </location>
</feature>
<dbReference type="RefSeq" id="WP_124177897.1">
    <property type="nucleotide sequence ID" value="NZ_REFY01000003.1"/>
</dbReference>
<gene>
    <name evidence="8" type="ORF">EA462_07290</name>
</gene>
<dbReference type="OrthoDB" id="205691at2157"/>
<feature type="transmembrane region" description="Helical" evidence="6">
    <location>
        <begin position="224"/>
        <end position="245"/>
    </location>
</feature>
<dbReference type="InterPro" id="IPR022764">
    <property type="entry name" value="Peptidase_S54_rhomboid_dom"/>
</dbReference>
<dbReference type="GO" id="GO:0004252">
    <property type="term" value="F:serine-type endopeptidase activity"/>
    <property type="evidence" value="ECO:0007669"/>
    <property type="project" value="InterPro"/>
</dbReference>
<feature type="transmembrane region" description="Helical" evidence="6">
    <location>
        <begin position="141"/>
        <end position="174"/>
    </location>
</feature>
<feature type="region of interest" description="Disordered" evidence="5">
    <location>
        <begin position="330"/>
        <end position="358"/>
    </location>
</feature>
<dbReference type="Pfam" id="PF01694">
    <property type="entry name" value="Rhomboid"/>
    <property type="match status" value="1"/>
</dbReference>
<dbReference type="Gene3D" id="1.20.1540.10">
    <property type="entry name" value="Rhomboid-like"/>
    <property type="match status" value="1"/>
</dbReference>
<accession>A0A3N6M8M1</accession>
<comment type="caution">
    <text evidence="8">The sequence shown here is derived from an EMBL/GenBank/DDBJ whole genome shotgun (WGS) entry which is preliminary data.</text>
</comment>
<feature type="compositionally biased region" description="Basic and acidic residues" evidence="5">
    <location>
        <begin position="345"/>
        <end position="358"/>
    </location>
</feature>
<evidence type="ECO:0000256" key="2">
    <source>
        <dbReference type="ARBA" id="ARBA00022692"/>
    </source>
</evidence>
<keyword evidence="8" id="KW-0645">Protease</keyword>
<reference evidence="8 9" key="1">
    <citation type="submission" date="2018-10" db="EMBL/GenBank/DDBJ databases">
        <title>Natrarchaeobius chitinivorans gen. nov., sp. nov., and Natrarchaeobius haloalkaliphilus sp. nov., alkaliphilic, chitin-utilizing haloarchaea from hypersaline alkaline lakes.</title>
        <authorList>
            <person name="Sorokin D.Y."/>
            <person name="Elcheninov A.G."/>
            <person name="Kostrikina N.A."/>
            <person name="Bale N.J."/>
            <person name="Sinninghe Damste J.S."/>
            <person name="Khijniak T.V."/>
            <person name="Kublanov I.V."/>
            <person name="Toshchakov S.V."/>
        </authorList>
    </citation>
    <scope>NUCLEOTIDE SEQUENCE [LARGE SCALE GENOMIC DNA]</scope>
    <source>
        <strain evidence="8 9">AArcht-Sl</strain>
    </source>
</reference>
<evidence type="ECO:0000313" key="8">
    <source>
        <dbReference type="EMBL" id="RQG89816.1"/>
    </source>
</evidence>
<evidence type="ECO:0000256" key="1">
    <source>
        <dbReference type="ARBA" id="ARBA00004141"/>
    </source>
</evidence>
<keyword evidence="4 6" id="KW-0472">Membrane</keyword>
<dbReference type="EMBL" id="REFY01000003">
    <property type="protein sequence ID" value="RQG89816.1"/>
    <property type="molecule type" value="Genomic_DNA"/>
</dbReference>
<dbReference type="GO" id="GO:0016020">
    <property type="term" value="C:membrane"/>
    <property type="evidence" value="ECO:0007669"/>
    <property type="project" value="UniProtKB-SubCell"/>
</dbReference>
<protein>
    <submittedName>
        <fullName evidence="8">Rhomboid family intramembrane serine protease</fullName>
    </submittedName>
</protein>
<feature type="transmembrane region" description="Helical" evidence="6">
    <location>
        <begin position="291"/>
        <end position="314"/>
    </location>
</feature>
<dbReference type="AlphaFoldDB" id="A0A3N6M8M1"/>
<name>A0A3N6M8M1_9EURY</name>
<evidence type="ECO:0000313" key="9">
    <source>
        <dbReference type="Proteomes" id="UP000273828"/>
    </source>
</evidence>
<dbReference type="GO" id="GO:0006508">
    <property type="term" value="P:proteolysis"/>
    <property type="evidence" value="ECO:0007669"/>
    <property type="project" value="UniProtKB-KW"/>
</dbReference>
<evidence type="ECO:0000256" key="4">
    <source>
        <dbReference type="ARBA" id="ARBA00023136"/>
    </source>
</evidence>